<protein>
    <recommendedName>
        <fullName evidence="7">Glycerol kinase</fullName>
        <ecNumber evidence="7">2.7.1.30</ecNumber>
    </recommendedName>
    <alternativeName>
        <fullName evidence="7">ATP:glycerol 3-phosphotransferase</fullName>
    </alternativeName>
    <alternativeName>
        <fullName evidence="7">Glycerokinase</fullName>
        <shortName evidence="7">GK</shortName>
    </alternativeName>
</protein>
<organism evidence="11 12">
    <name type="scientific">Sphingobacterium bambusae</name>
    <dbReference type="NCBI Taxonomy" id="662858"/>
    <lineage>
        <taxon>Bacteria</taxon>
        <taxon>Pseudomonadati</taxon>
        <taxon>Bacteroidota</taxon>
        <taxon>Sphingobacteriia</taxon>
        <taxon>Sphingobacteriales</taxon>
        <taxon>Sphingobacteriaceae</taxon>
        <taxon>Sphingobacterium</taxon>
    </lineage>
</organism>
<dbReference type="InterPro" id="IPR018484">
    <property type="entry name" value="FGGY_N"/>
</dbReference>
<feature type="binding site" evidence="7">
    <location>
        <position position="13"/>
    </location>
    <ligand>
        <name>ADP</name>
        <dbReference type="ChEBI" id="CHEBI:456216"/>
    </ligand>
</feature>
<feature type="binding site" evidence="7">
    <location>
        <position position="135"/>
    </location>
    <ligand>
        <name>glycerol</name>
        <dbReference type="ChEBI" id="CHEBI:17754"/>
    </ligand>
</feature>
<feature type="binding site" evidence="7">
    <location>
        <position position="83"/>
    </location>
    <ligand>
        <name>sn-glycerol 3-phosphate</name>
        <dbReference type="ChEBI" id="CHEBI:57597"/>
    </ligand>
</feature>
<dbReference type="InterPro" id="IPR005999">
    <property type="entry name" value="Glycerol_kin"/>
</dbReference>
<evidence type="ECO:0000256" key="7">
    <source>
        <dbReference type="HAMAP-Rule" id="MF_00186"/>
    </source>
</evidence>
<evidence type="ECO:0000256" key="4">
    <source>
        <dbReference type="ARBA" id="ARBA00022777"/>
    </source>
</evidence>
<feature type="binding site" evidence="7">
    <location>
        <position position="245"/>
    </location>
    <ligand>
        <name>glycerol</name>
        <dbReference type="ChEBI" id="CHEBI:17754"/>
    </ligand>
</feature>
<evidence type="ECO:0000259" key="10">
    <source>
        <dbReference type="Pfam" id="PF02782"/>
    </source>
</evidence>
<comment type="similarity">
    <text evidence="1 7 8">Belongs to the FGGY kinase family.</text>
</comment>
<feature type="domain" description="Carbohydrate kinase FGGY N-terminal" evidence="9">
    <location>
        <begin position="6"/>
        <end position="251"/>
    </location>
</feature>
<comment type="pathway">
    <text evidence="7">Polyol metabolism; glycerol degradation via glycerol kinase pathway; sn-glycerol 3-phosphate from glycerol: step 1/1.</text>
</comment>
<dbReference type="Proteomes" id="UP001597525">
    <property type="component" value="Unassembled WGS sequence"/>
</dbReference>
<proteinExistence type="inferred from homology"/>
<keyword evidence="12" id="KW-1185">Reference proteome</keyword>
<dbReference type="EC" id="2.7.1.30" evidence="7"/>
<feature type="binding site" evidence="7">
    <location>
        <position position="244"/>
    </location>
    <ligand>
        <name>glycerol</name>
        <dbReference type="ChEBI" id="CHEBI:17754"/>
    </ligand>
</feature>
<evidence type="ECO:0000256" key="1">
    <source>
        <dbReference type="ARBA" id="ARBA00009156"/>
    </source>
</evidence>
<feature type="binding site" evidence="7">
    <location>
        <position position="266"/>
    </location>
    <ligand>
        <name>ADP</name>
        <dbReference type="ChEBI" id="CHEBI:456216"/>
    </ligand>
</feature>
<dbReference type="Pfam" id="PF00370">
    <property type="entry name" value="FGGY_N"/>
    <property type="match status" value="1"/>
</dbReference>
<dbReference type="InterPro" id="IPR018483">
    <property type="entry name" value="Carb_kinase_FGGY_CS"/>
</dbReference>
<keyword evidence="4 7" id="KW-0418">Kinase</keyword>
<evidence type="ECO:0000256" key="2">
    <source>
        <dbReference type="ARBA" id="ARBA00022679"/>
    </source>
</evidence>
<feature type="binding site" evidence="7">
    <location>
        <position position="13"/>
    </location>
    <ligand>
        <name>ATP</name>
        <dbReference type="ChEBI" id="CHEBI:30616"/>
    </ligand>
</feature>
<evidence type="ECO:0000256" key="8">
    <source>
        <dbReference type="RuleBase" id="RU003733"/>
    </source>
</evidence>
<reference evidence="12" key="1">
    <citation type="journal article" date="2019" name="Int. J. Syst. Evol. Microbiol.">
        <title>The Global Catalogue of Microorganisms (GCM) 10K type strain sequencing project: providing services to taxonomists for standard genome sequencing and annotation.</title>
        <authorList>
            <consortium name="The Broad Institute Genomics Platform"/>
            <consortium name="The Broad Institute Genome Sequencing Center for Infectious Disease"/>
            <person name="Wu L."/>
            <person name="Ma J."/>
        </authorList>
    </citation>
    <scope>NUCLEOTIDE SEQUENCE [LARGE SCALE GENOMIC DNA]</scope>
    <source>
        <strain evidence="12">KCTC 22814</strain>
    </source>
</reference>
<evidence type="ECO:0000256" key="6">
    <source>
        <dbReference type="ARBA" id="ARBA00022840"/>
    </source>
</evidence>
<dbReference type="GO" id="GO:0004370">
    <property type="term" value="F:glycerol kinase activity"/>
    <property type="evidence" value="ECO:0007669"/>
    <property type="project" value="UniProtKB-EC"/>
</dbReference>
<dbReference type="InterPro" id="IPR018485">
    <property type="entry name" value="FGGY_C"/>
</dbReference>
<evidence type="ECO:0000256" key="3">
    <source>
        <dbReference type="ARBA" id="ARBA00022741"/>
    </source>
</evidence>
<dbReference type="Pfam" id="PF02782">
    <property type="entry name" value="FGGY_C"/>
    <property type="match status" value="1"/>
</dbReference>
<comment type="function">
    <text evidence="7">Key enzyme in the regulation of glycerol uptake and metabolism. Catalyzes the phosphorylation of glycerol to yield sn-glycerol 3-phosphate.</text>
</comment>
<feature type="binding site" evidence="7">
    <location>
        <position position="15"/>
    </location>
    <ligand>
        <name>ATP</name>
        <dbReference type="ChEBI" id="CHEBI:30616"/>
    </ligand>
</feature>
<feature type="binding site" evidence="7">
    <location>
        <position position="13"/>
    </location>
    <ligand>
        <name>sn-glycerol 3-phosphate</name>
        <dbReference type="ChEBI" id="CHEBI:57597"/>
    </ligand>
</feature>
<sequence length="499" mass="55255">MRKEFILALDQGTTSSRAILFNKAGQIENIAQKEFTQIFPKSGWVEHNAKEIWSTQLAVLTEVIAQSKIKLDEIKAIGITNQRETTVVWNKKTGEPIYNAIVWQDRRTAEYCQSIAAKGLDKLIQEKTGLLIDAYFSASKINWILTHVDGARNLAEQGELAFGTIDSWLVYNLTSGQKHITDVTNASRTLLFNIHSLAWDEELLDIFDIPASMLPEVRSSSEVYGETSTELGSRAIPIAGIAGDQQAALFGQLCTQEGMAKNTYGTGCFLLMNIGKKPVISTHKLVTTVAWKIGDEVQYALEGSIFIGGAVVQWLRDELGIIRHSSDIEVLASKVSDTEGVYMVPAFSGLGAPHWNAEARGTIVGLSRGSSDAHIARAALESIAYQTYDILQAMEMDAPSRIKELRVDGGATQNNFLMQFQADILKTNVVRPAITETTALGAAYLAGLAVGFWEDIEQLKSLWQEDKTFVFDPEKNHEAQLHEWKRATETVKFWANYTS</sequence>
<keyword evidence="3 7" id="KW-0547">Nucleotide-binding</keyword>
<feature type="binding site" evidence="7">
    <location>
        <position position="410"/>
    </location>
    <ligand>
        <name>ATP</name>
        <dbReference type="ChEBI" id="CHEBI:30616"/>
    </ligand>
</feature>
<feature type="binding site" evidence="7">
    <location>
        <position position="309"/>
    </location>
    <ligand>
        <name>ADP</name>
        <dbReference type="ChEBI" id="CHEBI:456216"/>
    </ligand>
</feature>
<gene>
    <name evidence="7 11" type="primary">glpK</name>
    <name evidence="11" type="ORF">ACFS7Y_07385</name>
</gene>
<feature type="binding site" evidence="7">
    <location>
        <position position="83"/>
    </location>
    <ligand>
        <name>glycerol</name>
        <dbReference type="ChEBI" id="CHEBI:17754"/>
    </ligand>
</feature>
<feature type="binding site" evidence="7">
    <location>
        <position position="414"/>
    </location>
    <ligand>
        <name>ADP</name>
        <dbReference type="ChEBI" id="CHEBI:456216"/>
    </ligand>
</feature>
<evidence type="ECO:0000313" key="12">
    <source>
        <dbReference type="Proteomes" id="UP001597525"/>
    </source>
</evidence>
<feature type="binding site" evidence="7">
    <location>
        <position position="313"/>
    </location>
    <ligand>
        <name>ATP</name>
        <dbReference type="ChEBI" id="CHEBI:30616"/>
    </ligand>
</feature>
<dbReference type="NCBIfam" id="TIGR01311">
    <property type="entry name" value="glycerol_kin"/>
    <property type="match status" value="1"/>
</dbReference>
<dbReference type="SUPFAM" id="SSF53067">
    <property type="entry name" value="Actin-like ATPase domain"/>
    <property type="match status" value="2"/>
</dbReference>
<dbReference type="PANTHER" id="PTHR10196:SF69">
    <property type="entry name" value="GLYCEROL KINASE"/>
    <property type="match status" value="1"/>
</dbReference>
<dbReference type="EMBL" id="JBHUPB010000005">
    <property type="protein sequence ID" value="MFD2967203.1"/>
    <property type="molecule type" value="Genomic_DNA"/>
</dbReference>
<dbReference type="PIRSF" id="PIRSF000538">
    <property type="entry name" value="GlpK"/>
    <property type="match status" value="1"/>
</dbReference>
<dbReference type="InterPro" id="IPR000577">
    <property type="entry name" value="Carb_kinase_FGGY"/>
</dbReference>
<dbReference type="PANTHER" id="PTHR10196">
    <property type="entry name" value="SUGAR KINASE"/>
    <property type="match status" value="1"/>
</dbReference>
<evidence type="ECO:0000259" key="9">
    <source>
        <dbReference type="Pfam" id="PF00370"/>
    </source>
</evidence>
<feature type="binding site" evidence="7">
    <location>
        <position position="244"/>
    </location>
    <ligand>
        <name>sn-glycerol 3-phosphate</name>
        <dbReference type="ChEBI" id="CHEBI:57597"/>
    </ligand>
</feature>
<comment type="activity regulation">
    <text evidence="7">Inhibited by fructose 1,6-bisphosphate (FBP).</text>
</comment>
<feature type="domain" description="Carbohydrate kinase FGGY C-terminal" evidence="10">
    <location>
        <begin position="261"/>
        <end position="449"/>
    </location>
</feature>
<dbReference type="CDD" id="cd07786">
    <property type="entry name" value="FGGY_EcGK_like"/>
    <property type="match status" value="1"/>
</dbReference>
<keyword evidence="2 7" id="KW-0808">Transferase</keyword>
<dbReference type="PROSITE" id="PS00933">
    <property type="entry name" value="FGGY_KINASES_1"/>
    <property type="match status" value="1"/>
</dbReference>
<feature type="binding site" evidence="7">
    <location>
        <position position="14"/>
    </location>
    <ligand>
        <name>ATP</name>
        <dbReference type="ChEBI" id="CHEBI:30616"/>
    </ligand>
</feature>
<comment type="catalytic activity">
    <reaction evidence="7">
        <text>glycerol + ATP = sn-glycerol 3-phosphate + ADP + H(+)</text>
        <dbReference type="Rhea" id="RHEA:21644"/>
        <dbReference type="ChEBI" id="CHEBI:15378"/>
        <dbReference type="ChEBI" id="CHEBI:17754"/>
        <dbReference type="ChEBI" id="CHEBI:30616"/>
        <dbReference type="ChEBI" id="CHEBI:57597"/>
        <dbReference type="ChEBI" id="CHEBI:456216"/>
        <dbReference type="EC" id="2.7.1.30"/>
    </reaction>
</comment>
<dbReference type="RefSeq" id="WP_320185108.1">
    <property type="nucleotide sequence ID" value="NZ_CP138332.1"/>
</dbReference>
<dbReference type="HAMAP" id="MF_00186">
    <property type="entry name" value="Glycerol_kin"/>
    <property type="match status" value="1"/>
</dbReference>
<keyword evidence="6 7" id="KW-0067">ATP-binding</keyword>
<feature type="binding site" evidence="7">
    <location>
        <position position="410"/>
    </location>
    <ligand>
        <name>ADP</name>
        <dbReference type="ChEBI" id="CHEBI:456216"/>
    </ligand>
</feature>
<dbReference type="PROSITE" id="PS00445">
    <property type="entry name" value="FGGY_KINASES_2"/>
    <property type="match status" value="1"/>
</dbReference>
<feature type="binding site" evidence="7">
    <location>
        <position position="84"/>
    </location>
    <ligand>
        <name>glycerol</name>
        <dbReference type="ChEBI" id="CHEBI:17754"/>
    </ligand>
</feature>
<feature type="binding site" evidence="7">
    <location>
        <position position="309"/>
    </location>
    <ligand>
        <name>ATP</name>
        <dbReference type="ChEBI" id="CHEBI:30616"/>
    </ligand>
</feature>
<comment type="caution">
    <text evidence="11">The sequence shown here is derived from an EMBL/GenBank/DDBJ whole genome shotgun (WGS) entry which is preliminary data.</text>
</comment>
<dbReference type="InterPro" id="IPR043129">
    <property type="entry name" value="ATPase_NBD"/>
</dbReference>
<feature type="binding site" evidence="7">
    <location>
        <position position="17"/>
    </location>
    <ligand>
        <name>ADP</name>
        <dbReference type="ChEBI" id="CHEBI:456216"/>
    </ligand>
</feature>
<evidence type="ECO:0000313" key="11">
    <source>
        <dbReference type="EMBL" id="MFD2967203.1"/>
    </source>
</evidence>
<evidence type="ECO:0000256" key="5">
    <source>
        <dbReference type="ARBA" id="ARBA00022798"/>
    </source>
</evidence>
<keyword evidence="5 7" id="KW-0319">Glycerol metabolism</keyword>
<dbReference type="NCBIfam" id="NF000756">
    <property type="entry name" value="PRK00047.1"/>
    <property type="match status" value="1"/>
</dbReference>
<dbReference type="Gene3D" id="3.30.420.40">
    <property type="match status" value="2"/>
</dbReference>
<feature type="binding site" evidence="7">
    <location>
        <position position="84"/>
    </location>
    <ligand>
        <name>sn-glycerol 3-phosphate</name>
        <dbReference type="ChEBI" id="CHEBI:57597"/>
    </ligand>
</feature>
<accession>A0ABW6BF41</accession>
<name>A0ABW6BF41_9SPHI</name>
<feature type="binding site" evidence="7">
    <location>
        <position position="266"/>
    </location>
    <ligand>
        <name>ATP</name>
        <dbReference type="ChEBI" id="CHEBI:30616"/>
    </ligand>
</feature>
<feature type="binding site" evidence="7">
    <location>
        <position position="135"/>
    </location>
    <ligand>
        <name>sn-glycerol 3-phosphate</name>
        <dbReference type="ChEBI" id="CHEBI:57597"/>
    </ligand>
</feature>